<evidence type="ECO:0000313" key="1">
    <source>
        <dbReference type="EMBL" id="JAD97142.1"/>
    </source>
</evidence>
<reference evidence="1" key="2">
    <citation type="journal article" date="2015" name="Data Brief">
        <title>Shoot transcriptome of the giant reed, Arundo donax.</title>
        <authorList>
            <person name="Barrero R.A."/>
            <person name="Guerrero F.D."/>
            <person name="Moolhuijzen P."/>
            <person name="Goolsby J.A."/>
            <person name="Tidwell J."/>
            <person name="Bellgard S.E."/>
            <person name="Bellgard M.I."/>
        </authorList>
    </citation>
    <scope>NUCLEOTIDE SEQUENCE</scope>
    <source>
        <tissue evidence="1">Shoot tissue taken approximately 20 cm above the soil surface</tissue>
    </source>
</reference>
<organism evidence="1">
    <name type="scientific">Arundo donax</name>
    <name type="common">Giant reed</name>
    <name type="synonym">Donax arundinaceus</name>
    <dbReference type="NCBI Taxonomy" id="35708"/>
    <lineage>
        <taxon>Eukaryota</taxon>
        <taxon>Viridiplantae</taxon>
        <taxon>Streptophyta</taxon>
        <taxon>Embryophyta</taxon>
        <taxon>Tracheophyta</taxon>
        <taxon>Spermatophyta</taxon>
        <taxon>Magnoliopsida</taxon>
        <taxon>Liliopsida</taxon>
        <taxon>Poales</taxon>
        <taxon>Poaceae</taxon>
        <taxon>PACMAD clade</taxon>
        <taxon>Arundinoideae</taxon>
        <taxon>Arundineae</taxon>
        <taxon>Arundo</taxon>
    </lineage>
</organism>
<dbReference type="AlphaFoldDB" id="A0A0A9EM93"/>
<accession>A0A0A9EM93</accession>
<dbReference type="EMBL" id="GBRH01200753">
    <property type="protein sequence ID" value="JAD97142.1"/>
    <property type="molecule type" value="Transcribed_RNA"/>
</dbReference>
<sequence length="52" mass="5961">MTSCQTPMDMSILLQPSAVDFLLHGLLINTHYVVVRCLKILRFDIMQPLKLC</sequence>
<reference evidence="1" key="1">
    <citation type="submission" date="2014-09" db="EMBL/GenBank/DDBJ databases">
        <authorList>
            <person name="Magalhaes I.L.F."/>
            <person name="Oliveira U."/>
            <person name="Santos F.R."/>
            <person name="Vidigal T.H.D.A."/>
            <person name="Brescovit A.D."/>
            <person name="Santos A.J."/>
        </authorList>
    </citation>
    <scope>NUCLEOTIDE SEQUENCE</scope>
    <source>
        <tissue evidence="1">Shoot tissue taken approximately 20 cm above the soil surface</tissue>
    </source>
</reference>
<protein>
    <submittedName>
        <fullName evidence="1">Uncharacterized protein</fullName>
    </submittedName>
</protein>
<name>A0A0A9EM93_ARUDO</name>
<proteinExistence type="predicted"/>